<name>A0A9P0BGT0_BRAAE</name>
<keyword evidence="8" id="KW-0206">Cytoskeleton</keyword>
<evidence type="ECO:0000256" key="10">
    <source>
        <dbReference type="SAM" id="Coils"/>
    </source>
</evidence>
<dbReference type="PROSITE" id="PS50096">
    <property type="entry name" value="IQ"/>
    <property type="match status" value="1"/>
</dbReference>
<feature type="coiled-coil region" evidence="10">
    <location>
        <begin position="94"/>
        <end position="246"/>
    </location>
</feature>
<evidence type="ECO:0000256" key="3">
    <source>
        <dbReference type="ARBA" id="ARBA00009071"/>
    </source>
</evidence>
<keyword evidence="10" id="KW-0175">Coiled coil</keyword>
<dbReference type="AlphaFoldDB" id="A0A9P0BGT0"/>
<dbReference type="EMBL" id="OV121140">
    <property type="protein sequence ID" value="CAH0563329.1"/>
    <property type="molecule type" value="Genomic_DNA"/>
</dbReference>
<comment type="function">
    <text evidence="1">Component of the nexin-dynein regulatory complex (N-DRC), a key regulator of ciliary/flagellar motility which maintains the alignment and integrity of the distal axoneme and regulates microtubule sliding in motile axonemes.</text>
</comment>
<evidence type="ECO:0000256" key="7">
    <source>
        <dbReference type="ARBA" id="ARBA00023069"/>
    </source>
</evidence>
<reference evidence="11" key="1">
    <citation type="submission" date="2021-12" db="EMBL/GenBank/DDBJ databases">
        <authorList>
            <person name="King R."/>
        </authorList>
    </citation>
    <scope>NUCLEOTIDE SEQUENCE</scope>
</reference>
<dbReference type="PANTHER" id="PTHR31598">
    <property type="entry name" value="IQ DOMAIN-CONTAINING PROTEIN D"/>
    <property type="match status" value="1"/>
</dbReference>
<keyword evidence="12" id="KW-1185">Reference proteome</keyword>
<evidence type="ECO:0000256" key="6">
    <source>
        <dbReference type="ARBA" id="ARBA00022846"/>
    </source>
</evidence>
<comment type="subcellular location">
    <subcellularLocation>
        <location evidence="2">Cytoplasm</location>
        <location evidence="2">Cytoskeleton</location>
        <location evidence="2">Flagellum axoneme</location>
    </subcellularLocation>
</comment>
<dbReference type="PANTHER" id="PTHR31598:SF1">
    <property type="entry name" value="DYNEIN REGULATORY COMPLEX PROTEIN 10"/>
    <property type="match status" value="1"/>
</dbReference>
<keyword evidence="7" id="KW-0969">Cilium</keyword>
<protein>
    <recommendedName>
        <fullName evidence="4">Dynein regulatory complex protein 10</fullName>
    </recommendedName>
</protein>
<comment type="similarity">
    <text evidence="3">Belongs to the DRC10 family.</text>
</comment>
<organism evidence="11 12">
    <name type="scientific">Brassicogethes aeneus</name>
    <name type="common">Rape pollen beetle</name>
    <name type="synonym">Meligethes aeneus</name>
    <dbReference type="NCBI Taxonomy" id="1431903"/>
    <lineage>
        <taxon>Eukaryota</taxon>
        <taxon>Metazoa</taxon>
        <taxon>Ecdysozoa</taxon>
        <taxon>Arthropoda</taxon>
        <taxon>Hexapoda</taxon>
        <taxon>Insecta</taxon>
        <taxon>Pterygota</taxon>
        <taxon>Neoptera</taxon>
        <taxon>Endopterygota</taxon>
        <taxon>Coleoptera</taxon>
        <taxon>Polyphaga</taxon>
        <taxon>Cucujiformia</taxon>
        <taxon>Nitidulidae</taxon>
        <taxon>Meligethinae</taxon>
        <taxon>Brassicogethes</taxon>
    </lineage>
</organism>
<gene>
    <name evidence="11" type="ORF">MELIAE_LOCUS12183</name>
</gene>
<proteinExistence type="inferred from homology"/>
<evidence type="ECO:0000256" key="4">
    <source>
        <dbReference type="ARBA" id="ARBA00021752"/>
    </source>
</evidence>
<accession>A0A9P0BGT0</accession>
<keyword evidence="5" id="KW-0963">Cytoplasm</keyword>
<evidence type="ECO:0000256" key="8">
    <source>
        <dbReference type="ARBA" id="ARBA00023212"/>
    </source>
</evidence>
<keyword evidence="9" id="KW-0966">Cell projection</keyword>
<evidence type="ECO:0000256" key="2">
    <source>
        <dbReference type="ARBA" id="ARBA00004611"/>
    </source>
</evidence>
<evidence type="ECO:0000256" key="1">
    <source>
        <dbReference type="ARBA" id="ARBA00003029"/>
    </source>
</evidence>
<keyword evidence="6" id="KW-0282">Flagellum</keyword>
<dbReference type="InterPro" id="IPR042815">
    <property type="entry name" value="DRC10"/>
</dbReference>
<evidence type="ECO:0000313" key="11">
    <source>
        <dbReference type="EMBL" id="CAH0563329.1"/>
    </source>
</evidence>
<evidence type="ECO:0000313" key="12">
    <source>
        <dbReference type="Proteomes" id="UP001154078"/>
    </source>
</evidence>
<evidence type="ECO:0000256" key="9">
    <source>
        <dbReference type="ARBA" id="ARBA00023273"/>
    </source>
</evidence>
<dbReference type="Proteomes" id="UP001154078">
    <property type="component" value="Chromosome 9"/>
</dbReference>
<sequence length="294" mass="35559">MEREAELQKERLNNIFKELIHDLEVTDIEAAKFLLIFKENGKVKDHVTNLLCPKEDSICEIIDLLQKIFSDRLKLTDLEAQKLEDDFVKASEISDKYLKNIEQLEKILEKENEVFERNLKEQTLKEEEYDLKIKTLKDNFDMDVKKLLYASKKELEESTKRYDEEAEDLQKQYKSLEREYEKIRSLHMREEKELRKTKDKLEKDVEKTIERFNFETKELEDLRMKLDEQKIEYDALMLEKELEEEEYRRELGAQFLLNYMARKIQIHWREYVARKSLKKKKRGKVKSSGDKKSA</sequence>
<evidence type="ECO:0000256" key="5">
    <source>
        <dbReference type="ARBA" id="ARBA00022490"/>
    </source>
</evidence>